<dbReference type="EMBL" id="AP021876">
    <property type="protein sequence ID" value="BBO82953.1"/>
    <property type="molecule type" value="Genomic_DNA"/>
</dbReference>
<name>A0A5K7ZRW9_9BACT</name>
<gene>
    <name evidence="10 13" type="primary">murG</name>
    <name evidence="13" type="ORF">DSCO28_35190</name>
</gene>
<evidence type="ECO:0000259" key="11">
    <source>
        <dbReference type="Pfam" id="PF03033"/>
    </source>
</evidence>
<evidence type="ECO:0000256" key="5">
    <source>
        <dbReference type="ARBA" id="ARBA00022960"/>
    </source>
</evidence>
<dbReference type="SUPFAM" id="SSF53756">
    <property type="entry name" value="UDP-Glycosyltransferase/glycogen phosphorylase"/>
    <property type="match status" value="1"/>
</dbReference>
<dbReference type="CDD" id="cd03785">
    <property type="entry name" value="GT28_MurG"/>
    <property type="match status" value="1"/>
</dbReference>
<dbReference type="GO" id="GO:0050511">
    <property type="term" value="F:undecaprenyldiphospho-muramoylpentapeptide beta-N-acetylglucosaminyltransferase activity"/>
    <property type="evidence" value="ECO:0007669"/>
    <property type="project" value="UniProtKB-UniRule"/>
</dbReference>
<keyword evidence="3 10" id="KW-0328">Glycosyltransferase</keyword>
<keyword evidence="2 10" id="KW-0132">Cell division</keyword>
<evidence type="ECO:0000256" key="10">
    <source>
        <dbReference type="HAMAP-Rule" id="MF_00033"/>
    </source>
</evidence>
<accession>A0A5K7ZRW9</accession>
<evidence type="ECO:0000313" key="13">
    <source>
        <dbReference type="EMBL" id="BBO82953.1"/>
    </source>
</evidence>
<feature type="binding site" evidence="10">
    <location>
        <position position="177"/>
    </location>
    <ligand>
        <name>UDP-N-acetyl-alpha-D-glucosamine</name>
        <dbReference type="ChEBI" id="CHEBI:57705"/>
    </ligand>
</feature>
<dbReference type="Gene3D" id="3.40.50.2000">
    <property type="entry name" value="Glycogen Phosphorylase B"/>
    <property type="match status" value="2"/>
</dbReference>
<comment type="catalytic activity">
    <reaction evidence="10">
        <text>di-trans,octa-cis-undecaprenyl diphospho-N-acetyl-alpha-D-muramoyl-L-alanyl-D-glutamyl-meso-2,6-diaminopimeloyl-D-alanyl-D-alanine + UDP-N-acetyl-alpha-D-glucosamine = di-trans,octa-cis-undecaprenyl diphospho-[N-acetyl-alpha-D-glucosaminyl-(1-&gt;4)]-N-acetyl-alpha-D-muramoyl-L-alanyl-D-glutamyl-meso-2,6-diaminopimeloyl-D-alanyl-D-alanine + UDP + H(+)</text>
        <dbReference type="Rhea" id="RHEA:31227"/>
        <dbReference type="ChEBI" id="CHEBI:15378"/>
        <dbReference type="ChEBI" id="CHEBI:57705"/>
        <dbReference type="ChEBI" id="CHEBI:58223"/>
        <dbReference type="ChEBI" id="CHEBI:61387"/>
        <dbReference type="ChEBI" id="CHEBI:61388"/>
        <dbReference type="EC" id="2.4.1.227"/>
    </reaction>
</comment>
<feature type="binding site" evidence="10">
    <location>
        <position position="301"/>
    </location>
    <ligand>
        <name>UDP-N-acetyl-alpha-D-glucosamine</name>
        <dbReference type="ChEBI" id="CHEBI:57705"/>
    </ligand>
</feature>
<comment type="subcellular location">
    <subcellularLocation>
        <location evidence="10">Cell membrane</location>
        <topology evidence="10">Peripheral membrane protein</topology>
        <orientation evidence="10">Cytoplasmic side</orientation>
    </subcellularLocation>
</comment>
<comment type="pathway">
    <text evidence="10">Cell wall biogenesis; peptidoglycan biosynthesis.</text>
</comment>
<feature type="binding site" evidence="10">
    <location>
        <position position="136"/>
    </location>
    <ligand>
        <name>UDP-N-acetyl-alpha-D-glucosamine</name>
        <dbReference type="ChEBI" id="CHEBI:57705"/>
    </ligand>
</feature>
<dbReference type="GO" id="GO:0051991">
    <property type="term" value="F:UDP-N-acetyl-D-glucosamine:N-acetylmuramoyl-L-alanyl-D-glutamyl-meso-2,6-diaminopimelyl-D-alanyl-D-alanine-diphosphoundecaprenol 4-beta-N-acetylglucosaminlytransferase activity"/>
    <property type="evidence" value="ECO:0007669"/>
    <property type="project" value="RHEA"/>
</dbReference>
<dbReference type="Proteomes" id="UP000425960">
    <property type="component" value="Chromosome"/>
</dbReference>
<feature type="domain" description="Glycosyl transferase family 28 C-terminal" evidence="12">
    <location>
        <begin position="195"/>
        <end position="357"/>
    </location>
</feature>
<dbReference type="InterPro" id="IPR007235">
    <property type="entry name" value="Glyco_trans_28_C"/>
</dbReference>
<keyword evidence="4 10" id="KW-0808">Transferase</keyword>
<keyword evidence="1 10" id="KW-1003">Cell membrane</keyword>
<comment type="similarity">
    <text evidence="10">Belongs to the glycosyltransferase 28 family. MurG subfamily.</text>
</comment>
<dbReference type="RefSeq" id="WP_155323277.1">
    <property type="nucleotide sequence ID" value="NZ_AP021876.1"/>
</dbReference>
<dbReference type="PANTHER" id="PTHR21015">
    <property type="entry name" value="UDP-N-ACETYLGLUCOSAMINE--N-ACETYLMURAMYL-(PENTAPEPTIDE) PYROPHOSPHORYL-UNDECAPRENOL N-ACETYLGLUCOSAMINE TRANSFERASE 1"/>
    <property type="match status" value="1"/>
</dbReference>
<dbReference type="GO" id="GO:0005886">
    <property type="term" value="C:plasma membrane"/>
    <property type="evidence" value="ECO:0007669"/>
    <property type="project" value="UniProtKB-SubCell"/>
</dbReference>
<keyword evidence="6 10" id="KW-0573">Peptidoglycan synthesis</keyword>
<evidence type="ECO:0000313" key="14">
    <source>
        <dbReference type="Proteomes" id="UP000425960"/>
    </source>
</evidence>
<feature type="binding site" evidence="10">
    <location>
        <position position="202"/>
    </location>
    <ligand>
        <name>UDP-N-acetyl-alpha-D-glucosamine</name>
        <dbReference type="ChEBI" id="CHEBI:57705"/>
    </ligand>
</feature>
<dbReference type="HAMAP" id="MF_00033">
    <property type="entry name" value="MurG"/>
    <property type="match status" value="1"/>
</dbReference>
<keyword evidence="7 10" id="KW-0472">Membrane</keyword>
<dbReference type="GO" id="GO:0071555">
    <property type="term" value="P:cell wall organization"/>
    <property type="evidence" value="ECO:0007669"/>
    <property type="project" value="UniProtKB-KW"/>
</dbReference>
<dbReference type="GO" id="GO:0008360">
    <property type="term" value="P:regulation of cell shape"/>
    <property type="evidence" value="ECO:0007669"/>
    <property type="project" value="UniProtKB-KW"/>
</dbReference>
<dbReference type="InterPro" id="IPR006009">
    <property type="entry name" value="GlcNAc_MurG"/>
</dbReference>
<dbReference type="PANTHER" id="PTHR21015:SF22">
    <property type="entry name" value="GLYCOSYLTRANSFERASE"/>
    <property type="match status" value="1"/>
</dbReference>
<dbReference type="Pfam" id="PF03033">
    <property type="entry name" value="Glyco_transf_28"/>
    <property type="match status" value="1"/>
</dbReference>
<evidence type="ECO:0000256" key="2">
    <source>
        <dbReference type="ARBA" id="ARBA00022618"/>
    </source>
</evidence>
<keyword evidence="5 10" id="KW-0133">Cell shape</keyword>
<dbReference type="UniPathway" id="UPA00219"/>
<dbReference type="Pfam" id="PF04101">
    <property type="entry name" value="Glyco_tran_28_C"/>
    <property type="match status" value="1"/>
</dbReference>
<dbReference type="AlphaFoldDB" id="A0A5K7ZRW9"/>
<evidence type="ECO:0000256" key="7">
    <source>
        <dbReference type="ARBA" id="ARBA00023136"/>
    </source>
</evidence>
<feature type="domain" description="Glycosyltransferase family 28 N-terminal" evidence="11">
    <location>
        <begin position="15"/>
        <end position="154"/>
    </location>
</feature>
<evidence type="ECO:0000256" key="3">
    <source>
        <dbReference type="ARBA" id="ARBA00022676"/>
    </source>
</evidence>
<evidence type="ECO:0000256" key="1">
    <source>
        <dbReference type="ARBA" id="ARBA00022475"/>
    </source>
</evidence>
<reference evidence="13 14" key="1">
    <citation type="submission" date="2019-11" db="EMBL/GenBank/DDBJ databases">
        <title>Comparative genomics of hydrocarbon-degrading Desulfosarcina strains.</title>
        <authorList>
            <person name="Watanabe M."/>
            <person name="Kojima H."/>
            <person name="Fukui M."/>
        </authorList>
    </citation>
    <scope>NUCLEOTIDE SEQUENCE [LARGE SCALE GENOMIC DNA]</scope>
    <source>
        <strain evidence="13 14">28bB2T</strain>
    </source>
</reference>
<evidence type="ECO:0000256" key="6">
    <source>
        <dbReference type="ARBA" id="ARBA00022984"/>
    </source>
</evidence>
<keyword evidence="9 10" id="KW-0961">Cell wall biogenesis/degradation</keyword>
<evidence type="ECO:0000256" key="9">
    <source>
        <dbReference type="ARBA" id="ARBA00023316"/>
    </source>
</evidence>
<sequence>MPVPDTQTAWRPLRVVVAGGGTGGHLFPGIAVAAEFAARNTATRILFVGAGRPLEKEALARAGFPQRIIAIEGIKGRGLWAKLGAAMKIPGAVWASSGILADVQADLVVGVGGYAAGPVALAAWLKGIPVVLCEQNTIPGVTNRILFPLARRVYVSFENTRGRIAAAKKRVTGNPVRQPILDAAGQAMGGKDTFTVLVVGGSQGAHAINLAVTEALGHLTAVQKIRFVHQTGDADRAMVAEAYARAGISADVKAFFHDMATRYTEADLVVCRAGATTVAELAALGKVALFVPFPFAADNHQEHNARFLVDQGAAQMVLQRDLSGADLAARIDALADDPARLAGMAGRSRALGRPDAARAIVDDCYQLVGNQICT</sequence>
<protein>
    <recommendedName>
        <fullName evidence="10">UDP-N-acetylglucosamine--N-acetylmuramyl-(pentapeptide) pyrophosphoryl-undecaprenol N-acetylglucosamine transferase</fullName>
        <ecNumber evidence="10">2.4.1.227</ecNumber>
    </recommendedName>
    <alternativeName>
        <fullName evidence="10">Undecaprenyl-PP-MurNAc-pentapeptide-UDPGlcNAc GlcNAc transferase</fullName>
    </alternativeName>
</protein>
<comment type="caution">
    <text evidence="10">Lacks conserved residue(s) required for the propagation of feature annotation.</text>
</comment>
<feature type="binding site" evidence="10">
    <location>
        <begin position="22"/>
        <end position="24"/>
    </location>
    <ligand>
        <name>UDP-N-acetyl-alpha-D-glucosamine</name>
        <dbReference type="ChEBI" id="CHEBI:57705"/>
    </ligand>
</feature>
<dbReference type="GO" id="GO:0005975">
    <property type="term" value="P:carbohydrate metabolic process"/>
    <property type="evidence" value="ECO:0007669"/>
    <property type="project" value="InterPro"/>
</dbReference>
<evidence type="ECO:0000256" key="4">
    <source>
        <dbReference type="ARBA" id="ARBA00022679"/>
    </source>
</evidence>
<dbReference type="NCBIfam" id="TIGR01133">
    <property type="entry name" value="murG"/>
    <property type="match status" value="1"/>
</dbReference>
<dbReference type="EC" id="2.4.1.227" evidence="10"/>
<organism evidence="13 14">
    <name type="scientific">Desulfosarcina ovata subsp. sediminis</name>
    <dbReference type="NCBI Taxonomy" id="885957"/>
    <lineage>
        <taxon>Bacteria</taxon>
        <taxon>Pseudomonadati</taxon>
        <taxon>Thermodesulfobacteriota</taxon>
        <taxon>Desulfobacteria</taxon>
        <taxon>Desulfobacterales</taxon>
        <taxon>Desulfosarcinaceae</taxon>
        <taxon>Desulfosarcina</taxon>
    </lineage>
</organism>
<dbReference type="InterPro" id="IPR004276">
    <property type="entry name" value="GlycoTrans_28_N"/>
</dbReference>
<dbReference type="KEGG" id="dov:DSCO28_35190"/>
<dbReference type="GO" id="GO:0009252">
    <property type="term" value="P:peptidoglycan biosynthetic process"/>
    <property type="evidence" value="ECO:0007669"/>
    <property type="project" value="UniProtKB-UniRule"/>
</dbReference>
<dbReference type="GO" id="GO:0051301">
    <property type="term" value="P:cell division"/>
    <property type="evidence" value="ECO:0007669"/>
    <property type="project" value="UniProtKB-KW"/>
</dbReference>
<keyword evidence="8 10" id="KW-0131">Cell cycle</keyword>
<evidence type="ECO:0000259" key="12">
    <source>
        <dbReference type="Pfam" id="PF04101"/>
    </source>
</evidence>
<comment type="function">
    <text evidence="10">Cell wall formation. Catalyzes the transfer of a GlcNAc subunit on undecaprenyl-pyrophosphoryl-MurNAc-pentapeptide (lipid intermediate I) to form undecaprenyl-pyrophosphoryl-MurNAc-(pentapeptide)GlcNAc (lipid intermediate II).</text>
</comment>
<evidence type="ECO:0000256" key="8">
    <source>
        <dbReference type="ARBA" id="ARBA00023306"/>
    </source>
</evidence>
<proteinExistence type="inferred from homology"/>